<dbReference type="Pfam" id="PF12172">
    <property type="entry name" value="zf-ChsH2"/>
    <property type="match status" value="1"/>
</dbReference>
<dbReference type="InterPro" id="IPR022002">
    <property type="entry name" value="ChsH2_Znr"/>
</dbReference>
<dbReference type="RefSeq" id="WP_155321793.1">
    <property type="nucleotide sequence ID" value="NZ_AP021876.1"/>
</dbReference>
<dbReference type="AlphaFoldDB" id="A0A5K7ZRA9"/>
<gene>
    <name evidence="3" type="ORF">DSCO28_15490</name>
</gene>
<reference evidence="3 4" key="1">
    <citation type="submission" date="2019-11" db="EMBL/GenBank/DDBJ databases">
        <title>Comparative genomics of hydrocarbon-degrading Desulfosarcina strains.</title>
        <authorList>
            <person name="Watanabe M."/>
            <person name="Kojima H."/>
            <person name="Fukui M."/>
        </authorList>
    </citation>
    <scope>NUCLEOTIDE SEQUENCE [LARGE SCALE GENOMIC DNA]</scope>
    <source>
        <strain evidence="3 4">28bB2T</strain>
    </source>
</reference>
<sequence>MAEEIKKKAKKKKEKEPDITFFHPDLFDVPADGSAPCLKGWRCKNCGQLDFPKLDTCPNCWGTEYEMVPLSRTGTLYSFTDIFIGAPGLKTPYIIGYVDMPEDLRIFAQLDGEVGSFACGDAVEVTTGEIGTNRDGLPITGYKFKKVSG</sequence>
<accession>A0A5K7ZRA9</accession>
<evidence type="ECO:0000313" key="4">
    <source>
        <dbReference type="Proteomes" id="UP000425960"/>
    </source>
</evidence>
<dbReference type="PANTHER" id="PTHR34075">
    <property type="entry name" value="BLR3430 PROTEIN"/>
    <property type="match status" value="1"/>
</dbReference>
<dbReference type="SUPFAM" id="SSF50249">
    <property type="entry name" value="Nucleic acid-binding proteins"/>
    <property type="match status" value="1"/>
</dbReference>
<proteinExistence type="predicted"/>
<feature type="domain" description="ChsH2 rubredoxin-like zinc ribbon" evidence="2">
    <location>
        <begin position="40"/>
        <end position="66"/>
    </location>
</feature>
<dbReference type="InterPro" id="IPR012340">
    <property type="entry name" value="NA-bd_OB-fold"/>
</dbReference>
<evidence type="ECO:0000259" key="2">
    <source>
        <dbReference type="Pfam" id="PF12172"/>
    </source>
</evidence>
<evidence type="ECO:0008006" key="5">
    <source>
        <dbReference type="Google" id="ProtNLM"/>
    </source>
</evidence>
<organism evidence="3 4">
    <name type="scientific">Desulfosarcina ovata subsp. sediminis</name>
    <dbReference type="NCBI Taxonomy" id="885957"/>
    <lineage>
        <taxon>Bacteria</taxon>
        <taxon>Pseudomonadati</taxon>
        <taxon>Thermodesulfobacteriota</taxon>
        <taxon>Desulfobacteria</taxon>
        <taxon>Desulfobacterales</taxon>
        <taxon>Desulfosarcinaceae</taxon>
        <taxon>Desulfosarcina</taxon>
    </lineage>
</organism>
<name>A0A5K7ZRA9_9BACT</name>
<dbReference type="Proteomes" id="UP000425960">
    <property type="component" value="Chromosome"/>
</dbReference>
<evidence type="ECO:0000313" key="3">
    <source>
        <dbReference type="EMBL" id="BBO80983.1"/>
    </source>
</evidence>
<feature type="domain" description="ChsH2 C-terminal OB-fold" evidence="1">
    <location>
        <begin position="68"/>
        <end position="126"/>
    </location>
</feature>
<dbReference type="PANTHER" id="PTHR34075:SF5">
    <property type="entry name" value="BLR3430 PROTEIN"/>
    <property type="match status" value="1"/>
</dbReference>
<dbReference type="Pfam" id="PF01796">
    <property type="entry name" value="OB_ChsH2_C"/>
    <property type="match status" value="1"/>
</dbReference>
<dbReference type="EMBL" id="AP021876">
    <property type="protein sequence ID" value="BBO80983.1"/>
    <property type="molecule type" value="Genomic_DNA"/>
</dbReference>
<dbReference type="InterPro" id="IPR002878">
    <property type="entry name" value="ChsH2_C"/>
</dbReference>
<evidence type="ECO:0000259" key="1">
    <source>
        <dbReference type="Pfam" id="PF01796"/>
    </source>
</evidence>
<protein>
    <recommendedName>
        <fullName evidence="5">Benzoylsuccinyl-CoA thiolase</fullName>
    </recommendedName>
</protein>
<dbReference type="InterPro" id="IPR052513">
    <property type="entry name" value="Thioester_dehydratase-like"/>
</dbReference>
<dbReference type="KEGG" id="dov:DSCO28_15490"/>